<reference evidence="9 10" key="1">
    <citation type="submission" date="2018-10" db="EMBL/GenBank/DDBJ databases">
        <authorList>
            <person name="Li J."/>
        </authorList>
    </citation>
    <scope>NUCLEOTIDE SEQUENCE [LARGE SCALE GENOMIC DNA]</scope>
    <source>
        <strain evidence="9 10">JCM 11654</strain>
    </source>
</reference>
<dbReference type="PANTHER" id="PTHR11019">
    <property type="entry name" value="HTH-TYPE TRANSCRIPTIONAL REGULATOR NIMR"/>
    <property type="match status" value="1"/>
</dbReference>
<keyword evidence="4" id="KW-0804">Transcription</keyword>
<protein>
    <recommendedName>
        <fullName evidence="5">HTH-type transcriptional regulator RipA</fullName>
    </recommendedName>
    <alternativeName>
        <fullName evidence="6">Repressor of iron proteins A</fullName>
    </alternativeName>
</protein>
<evidence type="ECO:0000313" key="10">
    <source>
        <dbReference type="Proteomes" id="UP000269438"/>
    </source>
</evidence>
<evidence type="ECO:0000256" key="7">
    <source>
        <dbReference type="SAM" id="MobiDB-lite"/>
    </source>
</evidence>
<dbReference type="PANTHER" id="PTHR11019:SF199">
    <property type="entry name" value="HTH-TYPE TRANSCRIPTIONAL REGULATOR NIMR"/>
    <property type="match status" value="1"/>
</dbReference>
<dbReference type="InterPro" id="IPR014710">
    <property type="entry name" value="RmlC-like_jellyroll"/>
</dbReference>
<dbReference type="SUPFAM" id="SSF46689">
    <property type="entry name" value="Homeodomain-like"/>
    <property type="match status" value="2"/>
</dbReference>
<feature type="region of interest" description="Disordered" evidence="7">
    <location>
        <begin position="236"/>
        <end position="257"/>
    </location>
</feature>
<dbReference type="GO" id="GO:0043565">
    <property type="term" value="F:sequence-specific DNA binding"/>
    <property type="evidence" value="ECO:0007669"/>
    <property type="project" value="InterPro"/>
</dbReference>
<dbReference type="SUPFAM" id="SSF51182">
    <property type="entry name" value="RmlC-like cupins"/>
    <property type="match status" value="1"/>
</dbReference>
<feature type="domain" description="HTH araC/xylS-type" evidence="8">
    <location>
        <begin position="132"/>
        <end position="229"/>
    </location>
</feature>
<dbReference type="InterPro" id="IPR011051">
    <property type="entry name" value="RmlC_Cupin_sf"/>
</dbReference>
<keyword evidence="2" id="KW-0805">Transcription regulation</keyword>
<dbReference type="Gene3D" id="1.10.10.60">
    <property type="entry name" value="Homeodomain-like"/>
    <property type="match status" value="1"/>
</dbReference>
<keyword evidence="1" id="KW-0678">Repressor</keyword>
<dbReference type="OrthoDB" id="2039152at2"/>
<dbReference type="AlphaFoldDB" id="A0A3L7AS71"/>
<evidence type="ECO:0000256" key="2">
    <source>
        <dbReference type="ARBA" id="ARBA00023015"/>
    </source>
</evidence>
<evidence type="ECO:0000256" key="1">
    <source>
        <dbReference type="ARBA" id="ARBA00022491"/>
    </source>
</evidence>
<evidence type="ECO:0000256" key="3">
    <source>
        <dbReference type="ARBA" id="ARBA00023125"/>
    </source>
</evidence>
<dbReference type="EMBL" id="RCUY01000005">
    <property type="protein sequence ID" value="RLP83353.1"/>
    <property type="molecule type" value="Genomic_DNA"/>
</dbReference>
<feature type="compositionally biased region" description="Low complexity" evidence="7">
    <location>
        <begin position="236"/>
        <end position="247"/>
    </location>
</feature>
<evidence type="ECO:0000259" key="8">
    <source>
        <dbReference type="PROSITE" id="PS01124"/>
    </source>
</evidence>
<comment type="caution">
    <text evidence="9">The sequence shown here is derived from an EMBL/GenBank/DDBJ whole genome shotgun (WGS) entry which is preliminary data.</text>
</comment>
<gene>
    <name evidence="9" type="ORF">D9V34_06580</name>
</gene>
<dbReference type="FunFam" id="1.10.10.60:FF:000132">
    <property type="entry name" value="AraC family transcriptional regulator"/>
    <property type="match status" value="1"/>
</dbReference>
<name>A0A3L7AS71_9MICO</name>
<dbReference type="PROSITE" id="PS00041">
    <property type="entry name" value="HTH_ARAC_FAMILY_1"/>
    <property type="match status" value="1"/>
</dbReference>
<dbReference type="CDD" id="cd06124">
    <property type="entry name" value="cupin_NimR-like_N"/>
    <property type="match status" value="1"/>
</dbReference>
<dbReference type="SMART" id="SM00342">
    <property type="entry name" value="HTH_ARAC"/>
    <property type="match status" value="1"/>
</dbReference>
<accession>A0A3L7AS71</accession>
<organism evidence="9 10">
    <name type="scientific">Mycetocola lacteus</name>
    <dbReference type="NCBI Taxonomy" id="76637"/>
    <lineage>
        <taxon>Bacteria</taxon>
        <taxon>Bacillati</taxon>
        <taxon>Actinomycetota</taxon>
        <taxon>Actinomycetes</taxon>
        <taxon>Micrococcales</taxon>
        <taxon>Microbacteriaceae</taxon>
        <taxon>Mycetocola</taxon>
    </lineage>
</organism>
<dbReference type="GO" id="GO:0003700">
    <property type="term" value="F:DNA-binding transcription factor activity"/>
    <property type="evidence" value="ECO:0007669"/>
    <property type="project" value="InterPro"/>
</dbReference>
<proteinExistence type="predicted"/>
<keyword evidence="3" id="KW-0238">DNA-binding</keyword>
<dbReference type="Pfam" id="PF02311">
    <property type="entry name" value="AraC_binding"/>
    <property type="match status" value="1"/>
</dbReference>
<keyword evidence="10" id="KW-1185">Reference proteome</keyword>
<evidence type="ECO:0000256" key="4">
    <source>
        <dbReference type="ARBA" id="ARBA00023163"/>
    </source>
</evidence>
<sequence>MDRGQKFRTHVHRYHQLAWASSGVLMVDVEDHYWVLPPSLALWIPAGTWHAAAALQRSVMEGIYLDPAGCPLAWAQPTVLEVSPLAAQLIGYLAGDLAEDARISAETVLLQVLAPVDKATIELPLPVDPRAREVAAILLADPGDQRGLDALARQVGSSSRTLLRLFVAETGLTFTQWRVNARLQAAMAYLAAGEPVGRVADRVGYATASAFVAAFRRVTGHTPAAYFAAASGGRREGAGAATAEPGTVDSERVIDAA</sequence>
<dbReference type="PROSITE" id="PS01124">
    <property type="entry name" value="HTH_ARAC_FAMILY_2"/>
    <property type="match status" value="1"/>
</dbReference>
<dbReference type="InterPro" id="IPR018060">
    <property type="entry name" value="HTH_AraC"/>
</dbReference>
<evidence type="ECO:0000256" key="5">
    <source>
        <dbReference type="ARBA" id="ARBA00074140"/>
    </source>
</evidence>
<dbReference type="Gene3D" id="2.60.120.10">
    <property type="entry name" value="Jelly Rolls"/>
    <property type="match status" value="1"/>
</dbReference>
<dbReference type="Pfam" id="PF12833">
    <property type="entry name" value="HTH_18"/>
    <property type="match status" value="1"/>
</dbReference>
<dbReference type="Proteomes" id="UP000269438">
    <property type="component" value="Unassembled WGS sequence"/>
</dbReference>
<dbReference type="InterPro" id="IPR018062">
    <property type="entry name" value="HTH_AraC-typ_CS"/>
</dbReference>
<dbReference type="InterPro" id="IPR003313">
    <property type="entry name" value="AraC-bd"/>
</dbReference>
<evidence type="ECO:0000256" key="6">
    <source>
        <dbReference type="ARBA" id="ARBA00079449"/>
    </source>
</evidence>
<dbReference type="InterPro" id="IPR009057">
    <property type="entry name" value="Homeodomain-like_sf"/>
</dbReference>
<evidence type="ECO:0000313" key="9">
    <source>
        <dbReference type="EMBL" id="RLP83353.1"/>
    </source>
</evidence>